<sequence length="479" mass="49933">MTRFSGFLIAGLAMPLALAAPAAAQSDIGNPMAGNNGFPVVVEQDALLGSTEMEGPAAIGGDLRFGAGYNVAIHTPGSYVAPGDDAPTALLVGGGVDFPGSDPSGVLRVTDGQVKIGDTSGAQALNRDANNAAVNTRVVADGAGYDSVPRIELTNSQAPGSVGPQPGLMDFGSLFATYRERAQEIAGCPQNVDLNGGRISLEDGRTNVLHVTGEQLNDLDELTFLDRPTSSGPLVIVVDTTATGGTHEWDIPNMAGVSGEDAPYILWDFPDASDITITSGDSLEGTIYAPGAHLTDLDPANIEGDIAVQSLTAGPIDGTAGGPANAGEIHYFPFDAELDCDAKPGPRPPLPDFSLPRGDLDIRKTDATTGRPLAGAEFELWRETNRTDGLQTGGADPDRYLAPDCVTDSRGRCSFTSKLIGTYYLRETAVPDGYRLPRDPVSGPYSITRDNAEQGVTVELSNRRLPQPNPPGPPPPDKD</sequence>
<keyword evidence="2" id="KW-0732">Signal</keyword>
<reference evidence="5 6" key="1">
    <citation type="submission" date="2020-02" db="EMBL/GenBank/DDBJ databases">
        <title>Whole-genome analyses of novel actinobacteria.</title>
        <authorList>
            <person name="Sahin N."/>
        </authorList>
    </citation>
    <scope>NUCLEOTIDE SEQUENCE [LARGE SCALE GENOMIC DNA]</scope>
    <source>
        <strain evidence="5 6">A7024</strain>
    </source>
</reference>
<dbReference type="AlphaFoldDB" id="A0A6G4U1N6"/>
<dbReference type="Pfam" id="PF20597">
    <property type="entry name" value="pAdhesive_15"/>
    <property type="match status" value="1"/>
</dbReference>
<dbReference type="InterPro" id="IPR013783">
    <property type="entry name" value="Ig-like_fold"/>
</dbReference>
<evidence type="ECO:0000256" key="2">
    <source>
        <dbReference type="SAM" id="SignalP"/>
    </source>
</evidence>
<dbReference type="RefSeq" id="WP_165239083.1">
    <property type="nucleotide sequence ID" value="NZ_JAAKZV010000082.1"/>
</dbReference>
<dbReference type="EMBL" id="JAAKZV010000082">
    <property type="protein sequence ID" value="NGN66064.1"/>
    <property type="molecule type" value="Genomic_DNA"/>
</dbReference>
<name>A0A6G4U1N6_9ACTN</name>
<dbReference type="Gene3D" id="2.60.40.10">
    <property type="entry name" value="Immunoglobulins"/>
    <property type="match status" value="1"/>
</dbReference>
<dbReference type="NCBIfam" id="TIGR04215">
    <property type="entry name" value="choice_anch_A"/>
    <property type="match status" value="1"/>
</dbReference>
<keyword evidence="6" id="KW-1185">Reference proteome</keyword>
<feature type="region of interest" description="Disordered" evidence="1">
    <location>
        <begin position="459"/>
        <end position="479"/>
    </location>
</feature>
<protein>
    <submittedName>
        <fullName evidence="5">Choice-of-anchor A family protein</fullName>
    </submittedName>
</protein>
<accession>A0A6G4U1N6</accession>
<comment type="caution">
    <text evidence="5">The sequence shown here is derived from an EMBL/GenBank/DDBJ whole genome shotgun (WGS) entry which is preliminary data.</text>
</comment>
<evidence type="ECO:0000259" key="3">
    <source>
        <dbReference type="Pfam" id="PF17802"/>
    </source>
</evidence>
<organism evidence="5 6">
    <name type="scientific">Streptomyces coryli</name>
    <dbReference type="NCBI Taxonomy" id="1128680"/>
    <lineage>
        <taxon>Bacteria</taxon>
        <taxon>Bacillati</taxon>
        <taxon>Actinomycetota</taxon>
        <taxon>Actinomycetes</taxon>
        <taxon>Kitasatosporales</taxon>
        <taxon>Streptomycetaceae</taxon>
        <taxon>Streptomyces</taxon>
    </lineage>
</organism>
<evidence type="ECO:0000259" key="4">
    <source>
        <dbReference type="Pfam" id="PF20597"/>
    </source>
</evidence>
<dbReference type="InterPro" id="IPR041033">
    <property type="entry name" value="SpaA_PFL_dom_1"/>
</dbReference>
<proteinExistence type="predicted"/>
<evidence type="ECO:0000256" key="1">
    <source>
        <dbReference type="SAM" id="MobiDB-lite"/>
    </source>
</evidence>
<feature type="compositionally biased region" description="Pro residues" evidence="1">
    <location>
        <begin position="467"/>
        <end position="479"/>
    </location>
</feature>
<feature type="domain" description="SpaA-like prealbumin fold" evidence="3">
    <location>
        <begin position="358"/>
        <end position="441"/>
    </location>
</feature>
<feature type="signal peptide" evidence="2">
    <location>
        <begin position="1"/>
        <end position="19"/>
    </location>
</feature>
<evidence type="ECO:0000313" key="5">
    <source>
        <dbReference type="EMBL" id="NGN66064.1"/>
    </source>
</evidence>
<dbReference type="Proteomes" id="UP000481583">
    <property type="component" value="Unassembled WGS sequence"/>
</dbReference>
<dbReference type="GO" id="GO:0005975">
    <property type="term" value="P:carbohydrate metabolic process"/>
    <property type="evidence" value="ECO:0007669"/>
    <property type="project" value="UniProtKB-ARBA"/>
</dbReference>
<evidence type="ECO:0000313" key="6">
    <source>
        <dbReference type="Proteomes" id="UP000481583"/>
    </source>
</evidence>
<dbReference type="Pfam" id="PF17802">
    <property type="entry name" value="SpaA"/>
    <property type="match status" value="1"/>
</dbReference>
<feature type="domain" description="Choice-of-anchor A" evidence="4">
    <location>
        <begin position="32"/>
        <end position="313"/>
    </location>
</feature>
<dbReference type="InterPro" id="IPR026588">
    <property type="entry name" value="Choice_anch_A"/>
</dbReference>
<feature type="chain" id="PRO_5026270935" evidence="2">
    <location>
        <begin position="20"/>
        <end position="479"/>
    </location>
</feature>
<gene>
    <name evidence="5" type="ORF">G5C51_19465</name>
</gene>